<keyword evidence="1" id="KW-1133">Transmembrane helix</keyword>
<dbReference type="OMA" id="AVINIMP"/>
<dbReference type="AlphaFoldDB" id="I3EEB5"/>
<dbReference type="HOGENOM" id="CLU_506312_0_0_1"/>
<dbReference type="Proteomes" id="UP000002872">
    <property type="component" value="Unassembled WGS sequence"/>
</dbReference>
<dbReference type="InParanoid" id="I3EEB5"/>
<keyword evidence="3" id="KW-1185">Reference proteome</keyword>
<accession>I3EEB5</accession>
<evidence type="ECO:0000313" key="3">
    <source>
        <dbReference type="Proteomes" id="UP000002872"/>
    </source>
</evidence>
<dbReference type="EMBL" id="GL870881">
    <property type="protein sequence ID" value="EIJ87562.1"/>
    <property type="molecule type" value="Genomic_DNA"/>
</dbReference>
<feature type="transmembrane region" description="Helical" evidence="1">
    <location>
        <begin position="39"/>
        <end position="59"/>
    </location>
</feature>
<evidence type="ECO:0000256" key="1">
    <source>
        <dbReference type="SAM" id="Phobius"/>
    </source>
</evidence>
<protein>
    <submittedName>
        <fullName evidence="2">Uncharacterized protein</fullName>
    </submittedName>
</protein>
<sequence>MDAKNYPELGNVLASTQYIKEFDEIMEKYTDRYRDMSNIYGVRMYIIRDLFNTLIIYFIRITMFRHMPKELYRTIFWGGLLQVYDETLEEQFIGMQYAESLLTMRILRINIYTEIQKMFVAVRNNIYLWMNMVSASSLHQDAYFSIEYIFRNAIILQRQSTWHIAKDVLREFSVFYKERVQLRLDVTAYTLDELYTKKTEHGDRYIEYGMRMLLENKGVLEVFNNRNTLGHSLKSWFYSLITWNSADNEKEIEERKRDIGIIIGMDEHWEEILEAEYNFLSCFSVENIMILFPMTAPLRTPSFKNFRQLERLVKEKGILESFINLENLEKLLTNPFVSNRMKEIISRRILRTIHSLKAVYNDKRQVLIYDMMKDMQTSGKIVKLPKFRPVVCYGIGIKQWAQGIRNMFINIYWIPFYAWFNLKYNEYCGMLMKLSACIWVMNKMANLQVIYYRVYNDLKDKNNSFWSSDIAKNIQTWRIFSYATYRPTITRIRNSSKVNSTIKVIGSTIITITSACSDAVINIMPMG</sequence>
<gene>
    <name evidence="2" type="ORF">NEQG_02109</name>
</gene>
<dbReference type="VEuPathDB" id="MicrosporidiaDB:NEQG_02109"/>
<keyword evidence="1" id="KW-0812">Transmembrane</keyword>
<name>I3EEB5_NEMP3</name>
<reference evidence="2" key="1">
    <citation type="submission" date="2011-01" db="EMBL/GenBank/DDBJ databases">
        <title>The Genome Sequence of Nematocida parisii strain ERTm3.</title>
        <authorList>
            <consortium name="The Broad Institute Genome Sequencing Platform"/>
            <consortium name="The Broad Institute Genome Sequencing Center for Infectious Disease"/>
            <person name="Cuomo C."/>
            <person name="Troemel E."/>
            <person name="Young S.K."/>
            <person name="Zeng Q."/>
            <person name="Gargeya S."/>
            <person name="Fitzgerald M."/>
            <person name="Haas B."/>
            <person name="Abouelleil A."/>
            <person name="Alvarado L."/>
            <person name="Arachchi H.M."/>
            <person name="Berlin A."/>
            <person name="Chapman S.B."/>
            <person name="Gearin G."/>
            <person name="Goldberg J."/>
            <person name="Griggs A."/>
            <person name="Gujja S."/>
            <person name="Hansen M."/>
            <person name="Heiman D."/>
            <person name="Howarth C."/>
            <person name="Larimer J."/>
            <person name="Lui A."/>
            <person name="MacDonald P.J.P."/>
            <person name="McCowen C."/>
            <person name="Montmayeur A."/>
            <person name="Murphy C."/>
            <person name="Neiman D."/>
            <person name="Pearson M."/>
            <person name="Priest M."/>
            <person name="Roberts A."/>
            <person name="Saif S."/>
            <person name="Shea T."/>
            <person name="Sisk P."/>
            <person name="Stolte C."/>
            <person name="Sykes S."/>
            <person name="Wortman J."/>
            <person name="Nusbaum C."/>
            <person name="Birren B."/>
        </authorList>
    </citation>
    <scope>NUCLEOTIDE SEQUENCE</scope>
    <source>
        <strain evidence="2">ERTm3</strain>
    </source>
</reference>
<organism evidence="2 3">
    <name type="scientific">Nematocida parisii (strain ERTm3)</name>
    <name type="common">Nematode killer fungus</name>
    <dbReference type="NCBI Taxonomy" id="935791"/>
    <lineage>
        <taxon>Eukaryota</taxon>
        <taxon>Fungi</taxon>
        <taxon>Fungi incertae sedis</taxon>
        <taxon>Microsporidia</taxon>
        <taxon>Nematocida</taxon>
    </lineage>
</organism>
<evidence type="ECO:0000313" key="2">
    <source>
        <dbReference type="EMBL" id="EIJ87562.1"/>
    </source>
</evidence>
<dbReference type="OrthoDB" id="2188233at2759"/>
<keyword evidence="1" id="KW-0472">Membrane</keyword>
<proteinExistence type="predicted"/>